<name>A0AAN9E172_CROPI</name>
<evidence type="ECO:0000313" key="8">
    <source>
        <dbReference type="EMBL" id="KAK7244588.1"/>
    </source>
</evidence>
<keyword evidence="1" id="KW-0479">Metal-binding</keyword>
<proteinExistence type="predicted"/>
<sequence>MVSSSSHRKSMNDGHCKANSNRHYSCGMDSPLSSMNTATSISQYGYEGIPPYCGCGGARAVLRTARTKEHYGMRFWGCRFYKKDVPDSGCNFFDWYKDDIVHEKELIITKQRMEMDSIKKEMDSINKEMDSMKKDLDFSTKWMKILLVICIGPIIVVELLLFLEMLSDAEGVVAGAESTLVAFAVDALVACGAPLFLVWVWAGVALAGAAEVWVWVWVRAGVALAGAAAEVWVWARILVGSLGV</sequence>
<keyword evidence="5" id="KW-0175">Coiled coil</keyword>
<feature type="transmembrane region" description="Helical" evidence="6">
    <location>
        <begin position="183"/>
        <end position="207"/>
    </location>
</feature>
<evidence type="ECO:0000259" key="7">
    <source>
        <dbReference type="PROSITE" id="PS51999"/>
    </source>
</evidence>
<organism evidence="8 9">
    <name type="scientific">Crotalaria pallida</name>
    <name type="common">Smooth rattlebox</name>
    <name type="synonym">Crotalaria striata</name>
    <dbReference type="NCBI Taxonomy" id="3830"/>
    <lineage>
        <taxon>Eukaryota</taxon>
        <taxon>Viridiplantae</taxon>
        <taxon>Streptophyta</taxon>
        <taxon>Embryophyta</taxon>
        <taxon>Tracheophyta</taxon>
        <taxon>Spermatophyta</taxon>
        <taxon>Magnoliopsida</taxon>
        <taxon>eudicotyledons</taxon>
        <taxon>Gunneridae</taxon>
        <taxon>Pentapetalae</taxon>
        <taxon>rosids</taxon>
        <taxon>fabids</taxon>
        <taxon>Fabales</taxon>
        <taxon>Fabaceae</taxon>
        <taxon>Papilionoideae</taxon>
        <taxon>50 kb inversion clade</taxon>
        <taxon>genistoids sensu lato</taxon>
        <taxon>core genistoids</taxon>
        <taxon>Crotalarieae</taxon>
        <taxon>Crotalaria</taxon>
    </lineage>
</organism>
<evidence type="ECO:0000256" key="2">
    <source>
        <dbReference type="ARBA" id="ARBA00022771"/>
    </source>
</evidence>
<evidence type="ECO:0000256" key="4">
    <source>
        <dbReference type="PROSITE-ProRule" id="PRU01343"/>
    </source>
</evidence>
<keyword evidence="6" id="KW-0472">Membrane</keyword>
<feature type="coiled-coil region" evidence="5">
    <location>
        <begin position="108"/>
        <end position="135"/>
    </location>
</feature>
<dbReference type="AlphaFoldDB" id="A0AAN9E172"/>
<keyword evidence="2 4" id="KW-0863">Zinc-finger</keyword>
<dbReference type="PANTHER" id="PTHR33248">
    <property type="entry name" value="ZINC ION-BINDING PROTEIN"/>
    <property type="match status" value="1"/>
</dbReference>
<evidence type="ECO:0000256" key="1">
    <source>
        <dbReference type="ARBA" id="ARBA00022723"/>
    </source>
</evidence>
<keyword evidence="6" id="KW-1133">Transmembrane helix</keyword>
<dbReference type="EMBL" id="JAYWIO010000008">
    <property type="protein sequence ID" value="KAK7244588.1"/>
    <property type="molecule type" value="Genomic_DNA"/>
</dbReference>
<evidence type="ECO:0000256" key="5">
    <source>
        <dbReference type="SAM" id="Coils"/>
    </source>
</evidence>
<dbReference type="GO" id="GO:0008270">
    <property type="term" value="F:zinc ion binding"/>
    <property type="evidence" value="ECO:0007669"/>
    <property type="project" value="UniProtKB-KW"/>
</dbReference>
<dbReference type="InterPro" id="IPR010666">
    <property type="entry name" value="Znf_GRF"/>
</dbReference>
<evidence type="ECO:0000256" key="6">
    <source>
        <dbReference type="SAM" id="Phobius"/>
    </source>
</evidence>
<feature type="transmembrane region" description="Helical" evidence="6">
    <location>
        <begin position="142"/>
        <end position="163"/>
    </location>
</feature>
<dbReference type="Proteomes" id="UP001372338">
    <property type="component" value="Unassembled WGS sequence"/>
</dbReference>
<gene>
    <name evidence="8" type="ORF">RIF29_39412</name>
</gene>
<keyword evidence="6" id="KW-0812">Transmembrane</keyword>
<keyword evidence="9" id="KW-1185">Reference proteome</keyword>
<feature type="transmembrane region" description="Helical" evidence="6">
    <location>
        <begin position="214"/>
        <end position="235"/>
    </location>
</feature>
<comment type="caution">
    <text evidence="8">The sequence shown here is derived from an EMBL/GenBank/DDBJ whole genome shotgun (WGS) entry which is preliminary data.</text>
</comment>
<reference evidence="8 9" key="1">
    <citation type="submission" date="2024-01" db="EMBL/GenBank/DDBJ databases">
        <title>The genomes of 5 underutilized Papilionoideae crops provide insights into root nodulation and disease resistanc.</title>
        <authorList>
            <person name="Yuan L."/>
        </authorList>
    </citation>
    <scope>NUCLEOTIDE SEQUENCE [LARGE SCALE GENOMIC DNA]</scope>
    <source>
        <strain evidence="8">ZHUSHIDOU_FW_LH</strain>
        <tissue evidence="8">Leaf</tissue>
    </source>
</reference>
<dbReference type="PROSITE" id="PS51999">
    <property type="entry name" value="ZF_GRF"/>
    <property type="match status" value="1"/>
</dbReference>
<protein>
    <recommendedName>
        <fullName evidence="7">GRF-type domain-containing protein</fullName>
    </recommendedName>
</protein>
<evidence type="ECO:0000313" key="9">
    <source>
        <dbReference type="Proteomes" id="UP001372338"/>
    </source>
</evidence>
<evidence type="ECO:0000256" key="3">
    <source>
        <dbReference type="ARBA" id="ARBA00022833"/>
    </source>
</evidence>
<feature type="domain" description="GRF-type" evidence="7">
    <location>
        <begin position="53"/>
        <end position="99"/>
    </location>
</feature>
<accession>A0AAN9E172</accession>
<keyword evidence="3" id="KW-0862">Zinc</keyword>